<proteinExistence type="predicted"/>
<evidence type="ECO:0000313" key="2">
    <source>
        <dbReference type="Proteomes" id="UP001500282"/>
    </source>
</evidence>
<reference evidence="1 2" key="1">
    <citation type="journal article" date="2019" name="Int. J. Syst. Evol. Microbiol.">
        <title>The Global Catalogue of Microorganisms (GCM) 10K type strain sequencing project: providing services to taxonomists for standard genome sequencing and annotation.</title>
        <authorList>
            <consortium name="The Broad Institute Genomics Platform"/>
            <consortium name="The Broad Institute Genome Sequencing Center for Infectious Disease"/>
            <person name="Wu L."/>
            <person name="Ma J."/>
        </authorList>
    </citation>
    <scope>NUCLEOTIDE SEQUENCE [LARGE SCALE GENOMIC DNA]</scope>
    <source>
        <strain evidence="1 2">JCM 11448</strain>
    </source>
</reference>
<accession>A0ABN1X7E4</accession>
<dbReference type="Proteomes" id="UP001500282">
    <property type="component" value="Unassembled WGS sequence"/>
</dbReference>
<comment type="caution">
    <text evidence="1">The sequence shown here is derived from an EMBL/GenBank/DDBJ whole genome shotgun (WGS) entry which is preliminary data.</text>
</comment>
<name>A0ABN1X7E4_9ACTN</name>
<dbReference type="EMBL" id="BAAAIH010000031">
    <property type="protein sequence ID" value="GAA1283676.1"/>
    <property type="molecule type" value="Genomic_DNA"/>
</dbReference>
<sequence length="1236" mass="127593">MADRMTFILEGRDRLSRVMDNAGDSANRLAKRLALVSAAVPAAAALAPLAAQAGAAGAAMAAFGAAVIPQIGALADASDAQQKYQDTVTKSGARSEEAIKAQVAYQQQLAKMPPATKTAAAGLSHLKDEYKAWSDSLAKDTMPVFTKGLAIASASLPKMTGLVKGASSELNRFMTILAGGVASSGFDRMMNKFSDFATNSLKRANDALVHFLRTMNTGQIGGALSQFMADARANGPLLADTLKNVALAAIHLLDAAQGVGVGLLQMANALASVVASLPTGFLTTLLQAAVAIKAIRLAGVGVQLVAGAFAALRPQIIAVGHAIIGANGPIQTMTAAFGALSSKAKFAVATTGIGLLVLGLAKLSNMGKEAPPNVDRLTTALGNLGRTGKNTGYSAEIFGTSFDKLRSTIDKVINPSVAESVNNWGHKWSGGLLTAGDATEKFNKVADSTDKALTNLVRGGKAELAAEALKNITKGMSSDELDKFKGKLNDYKSALADAKFEERLAAEAQGLFGAQAQKTQKALADQKASADGLRQSIQALNDVSRKAGADMNAFEQGIDDMAAAAKKNAGALEMVNGKINLNSQAARDVDTAMRNAAAATDAAATSARENGASWEEVNRIYQRGRAEIIKNAHAAGLGREAAKQYADSLLNIPSDRTTRIKMRAEDAIDGLNAVMAAIKRTPGSKSVTVKALTADAIKLLENLGYKVKRLPNGKFSVTANTGTAAARLAELKRLRDAIRSKSATITVTTRYRQVGKPPGHTGPGGIPAYARGGPVRGYAGGGELQAFPSGGLISGPGTGTSDSILAMFASGAMARVSNTEFIVRAAAVKKYGTAFLNALNAGRLNLKGLASGGMVGAGGDSARGLAAGLAGGVSAVASAARSMAAAVTRGVRDELEIASPSKKMQKLAKDAGAGLIKGLTGSKAQIASTSKALAKDIWDAFSGTKDNRLVAQLNKTTKRLQDLASKRDALAKKIAEAKQFAKDTTATAKSSAQLSSLGLDENEITAGNIKGALSDKLAKIKQFTRYIDMLAKRGLNKGLLRQILNMGPEQGYAYASALVGADKGTLKSINSVQSSIDSSAKKLGDLGADRLYDAGKMASHGFLAGLRNDQKKIELLMMSIAKGMQKSIRKALGIKSPSTVMAEIGKYSTEGLAAGLVSGIPSVTSAMNTVAGKVADTPVVVGKTTPANSGNSSLGRPVYIQVDVSGALDPHSTAQALRRVMLQLKRDMGGAPLGLT</sequence>
<gene>
    <name evidence="1" type="ORF">GCM10009579_51420</name>
</gene>
<organism evidence="1 2">
    <name type="scientific">Streptomyces javensis</name>
    <dbReference type="NCBI Taxonomy" id="114698"/>
    <lineage>
        <taxon>Bacteria</taxon>
        <taxon>Bacillati</taxon>
        <taxon>Actinomycetota</taxon>
        <taxon>Actinomycetes</taxon>
        <taxon>Kitasatosporales</taxon>
        <taxon>Streptomycetaceae</taxon>
        <taxon>Streptomyces</taxon>
        <taxon>Streptomyces violaceusniger group</taxon>
    </lineage>
</organism>
<evidence type="ECO:0000313" key="1">
    <source>
        <dbReference type="EMBL" id="GAA1283676.1"/>
    </source>
</evidence>
<keyword evidence="2" id="KW-1185">Reference proteome</keyword>
<protein>
    <submittedName>
        <fullName evidence="1">Uncharacterized protein</fullName>
    </submittedName>
</protein>